<dbReference type="EMBL" id="CP044426">
    <property type="protein sequence ID" value="QFG38393.1"/>
    <property type="molecule type" value="Genomic_DNA"/>
</dbReference>
<dbReference type="PRINTS" id="PR00039">
    <property type="entry name" value="HTHLYSR"/>
</dbReference>
<organism evidence="8 12">
    <name type="scientific">Paracoccus pantotrophus</name>
    <name type="common">Thiosphaera pantotropha</name>
    <dbReference type="NCBI Taxonomy" id="82367"/>
    <lineage>
        <taxon>Bacteria</taxon>
        <taxon>Pseudomonadati</taxon>
        <taxon>Pseudomonadota</taxon>
        <taxon>Alphaproteobacteria</taxon>
        <taxon>Rhodobacterales</taxon>
        <taxon>Paracoccaceae</taxon>
        <taxon>Paracoccus</taxon>
    </lineage>
</organism>
<dbReference type="FunFam" id="1.10.10.10:FF:000001">
    <property type="entry name" value="LysR family transcriptional regulator"/>
    <property type="match status" value="1"/>
</dbReference>
<evidence type="ECO:0000313" key="7">
    <source>
        <dbReference type="EMBL" id="QFG38393.1"/>
    </source>
</evidence>
<proteinExistence type="inferred from homology"/>
<dbReference type="Proteomes" id="UP000509322">
    <property type="component" value="Chromosome 2"/>
</dbReference>
<feature type="domain" description="HTH lysR-type" evidence="6">
    <location>
        <begin position="1"/>
        <end position="58"/>
    </location>
</feature>
<keyword evidence="3" id="KW-0238">DNA-binding</keyword>
<evidence type="ECO:0000313" key="11">
    <source>
        <dbReference type="Proteomes" id="UP000326453"/>
    </source>
</evidence>
<evidence type="ECO:0000313" key="8">
    <source>
        <dbReference type="EMBL" id="QLH15946.1"/>
    </source>
</evidence>
<keyword evidence="4" id="KW-0010">Activator</keyword>
<evidence type="ECO:0000256" key="5">
    <source>
        <dbReference type="ARBA" id="ARBA00023163"/>
    </source>
</evidence>
<dbReference type="Pfam" id="PF00126">
    <property type="entry name" value="HTH_1"/>
    <property type="match status" value="1"/>
</dbReference>
<dbReference type="RefSeq" id="WP_024844168.1">
    <property type="nucleotide sequence ID" value="NZ_CP038203.1"/>
</dbReference>
<dbReference type="Gene3D" id="1.10.10.10">
    <property type="entry name" value="Winged helix-like DNA-binding domain superfamily/Winged helix DNA-binding domain"/>
    <property type="match status" value="1"/>
</dbReference>
<accession>A0A1I5GYJ4</accession>
<dbReference type="GeneID" id="51372968"/>
<dbReference type="PANTHER" id="PTHR30293">
    <property type="entry name" value="TRANSCRIPTIONAL REGULATORY PROTEIN NAC-RELATED"/>
    <property type="match status" value="1"/>
</dbReference>
<evidence type="ECO:0000256" key="3">
    <source>
        <dbReference type="ARBA" id="ARBA00023125"/>
    </source>
</evidence>
<keyword evidence="5" id="KW-0804">Transcription</keyword>
<dbReference type="GO" id="GO:0003700">
    <property type="term" value="F:DNA-binding transcription factor activity"/>
    <property type="evidence" value="ECO:0007669"/>
    <property type="project" value="InterPro"/>
</dbReference>
<name>A0A1I5GYJ4_PARPN</name>
<evidence type="ECO:0000313" key="10">
    <source>
        <dbReference type="Proteomes" id="UP000273626"/>
    </source>
</evidence>
<evidence type="ECO:0000313" key="9">
    <source>
        <dbReference type="EMBL" id="RKS51088.1"/>
    </source>
</evidence>
<comment type="similarity">
    <text evidence="1">Belongs to the LysR transcriptional regulatory family.</text>
</comment>
<dbReference type="Gene3D" id="3.40.190.290">
    <property type="match status" value="1"/>
</dbReference>
<reference evidence="9 10" key="1">
    <citation type="submission" date="2018-10" db="EMBL/GenBank/DDBJ databases">
        <title>Genomic Encyclopedia of Archaeal and Bacterial Type Strains, Phase II (KMG-II): from individual species to whole genera.</title>
        <authorList>
            <person name="Goeker M."/>
        </authorList>
    </citation>
    <scope>NUCLEOTIDE SEQUENCE [LARGE SCALE GENOMIC DNA]</scope>
    <source>
        <strain evidence="10">ATCC 35512 / DSM 2944 / CIP 106514 / LMD 82.5 / NBRC 102493 / NCCB 82005 / GB17</strain>
        <strain evidence="9">DSM 2944</strain>
    </source>
</reference>
<dbReference type="GO" id="GO:2000142">
    <property type="term" value="P:regulation of DNA-templated transcription initiation"/>
    <property type="evidence" value="ECO:0007669"/>
    <property type="project" value="TreeGrafter"/>
</dbReference>
<evidence type="ECO:0000256" key="2">
    <source>
        <dbReference type="ARBA" id="ARBA00023015"/>
    </source>
</evidence>
<evidence type="ECO:0000259" key="6">
    <source>
        <dbReference type="PROSITE" id="PS50931"/>
    </source>
</evidence>
<dbReference type="InterPro" id="IPR000847">
    <property type="entry name" value="LysR_HTH_N"/>
</dbReference>
<dbReference type="GO" id="GO:0003677">
    <property type="term" value="F:DNA binding"/>
    <property type="evidence" value="ECO:0007669"/>
    <property type="project" value="UniProtKB-KW"/>
</dbReference>
<keyword evidence="2" id="KW-0805">Transcription regulation</keyword>
<dbReference type="PANTHER" id="PTHR30293:SF0">
    <property type="entry name" value="NITROGEN ASSIMILATION REGULATORY PROTEIN NAC"/>
    <property type="match status" value="1"/>
</dbReference>
<dbReference type="AlphaFoldDB" id="A0A1I5GYJ4"/>
<reference evidence="8 12" key="3">
    <citation type="submission" date="2020-07" db="EMBL/GenBank/DDBJ databases">
        <title>The complete genome of Paracoccus pantotrophus ACCC 10489.</title>
        <authorList>
            <person name="Si Y."/>
        </authorList>
    </citation>
    <scope>NUCLEOTIDE SEQUENCE [LARGE SCALE GENOMIC DNA]</scope>
    <source>
        <strain evidence="12">ACCC 10489</strain>
        <strain evidence="8">ACCC10489</strain>
    </source>
</reference>
<dbReference type="SUPFAM" id="SSF46785">
    <property type="entry name" value="Winged helix' DNA-binding domain"/>
    <property type="match status" value="1"/>
</dbReference>
<dbReference type="EMBL" id="RBLI01000001">
    <property type="protein sequence ID" value="RKS51088.1"/>
    <property type="molecule type" value="Genomic_DNA"/>
</dbReference>
<dbReference type="Proteomes" id="UP000326453">
    <property type="component" value="Chromosome 1"/>
</dbReference>
<dbReference type="Proteomes" id="UP000273626">
    <property type="component" value="Unassembled WGS sequence"/>
</dbReference>
<sequence length="310" mass="33051">MDIRRLYAFMKIVDIGSITRASAILHIAQPALSQQIAALETHFGKPLLLRSKRGVIPTEAGKVLYRHCQMIIRQMNQAEQDIATSSEEITGAVSVVFAPLGLGSLVATQLMRTIREKHPGILLYANEAVGGGVISEQIMTGKTDIALIFDPGKIPSLSFEPISTEELHFIGTQIAEPEDGEISFAEAVSQPLILPSPIHTVRQVIETTLSRVGTSAQVVAETESISYLSNALAEGLGCTILPASAAQAVQRRVAGARSYRIRRPNMKVAMAICVSAQLPLSEAAAVVRDHLVRLATEAARSPAASGSGQG</sequence>
<evidence type="ECO:0000313" key="12">
    <source>
        <dbReference type="Proteomes" id="UP000509322"/>
    </source>
</evidence>
<keyword evidence="10" id="KW-1185">Reference proteome</keyword>
<protein>
    <submittedName>
        <fullName evidence="8">LysR family transcriptional regulator</fullName>
    </submittedName>
</protein>
<dbReference type="PROSITE" id="PS50931">
    <property type="entry name" value="HTH_LYSR"/>
    <property type="match status" value="1"/>
</dbReference>
<gene>
    <name evidence="9" type="ORF">BDE18_0314</name>
    <name evidence="7" type="ORF">ESD82_20440</name>
    <name evidence="8" type="ORF">HYQ43_17615</name>
</gene>
<dbReference type="OrthoDB" id="8479357at2"/>
<dbReference type="SUPFAM" id="SSF53850">
    <property type="entry name" value="Periplasmic binding protein-like II"/>
    <property type="match status" value="1"/>
</dbReference>
<dbReference type="InterPro" id="IPR005119">
    <property type="entry name" value="LysR_subst-bd"/>
</dbReference>
<dbReference type="Pfam" id="PF03466">
    <property type="entry name" value="LysR_substrate"/>
    <property type="match status" value="1"/>
</dbReference>
<dbReference type="InterPro" id="IPR036390">
    <property type="entry name" value="WH_DNA-bd_sf"/>
</dbReference>
<dbReference type="InterPro" id="IPR036388">
    <property type="entry name" value="WH-like_DNA-bd_sf"/>
</dbReference>
<evidence type="ECO:0000256" key="4">
    <source>
        <dbReference type="ARBA" id="ARBA00023159"/>
    </source>
</evidence>
<evidence type="ECO:0000256" key="1">
    <source>
        <dbReference type="ARBA" id="ARBA00009437"/>
    </source>
</evidence>
<dbReference type="KEGG" id="ppan:ESD82_20440"/>
<dbReference type="EMBL" id="CP058690">
    <property type="protein sequence ID" value="QLH15946.1"/>
    <property type="molecule type" value="Genomic_DNA"/>
</dbReference>
<reference evidence="7 11" key="2">
    <citation type="submission" date="2019-01" db="EMBL/GenBank/DDBJ databases">
        <title>Complete Genome Sequence and Annotation of the Paracoccus pantotrophus type strain DSM 2944.</title>
        <authorList>
            <person name="Bockwoldt J.A."/>
            <person name="Zimmermann M."/>
            <person name="Tiso T."/>
            <person name="Blank L.M."/>
        </authorList>
    </citation>
    <scope>NUCLEOTIDE SEQUENCE [LARGE SCALE GENOMIC DNA]</scope>
    <source>
        <strain evidence="7 11">DSM 2944</strain>
    </source>
</reference>